<dbReference type="EMBL" id="BLAX01000001">
    <property type="protein sequence ID" value="GET31339.1"/>
    <property type="molecule type" value="Genomic_DNA"/>
</dbReference>
<dbReference type="SUPFAM" id="SSF48452">
    <property type="entry name" value="TPR-like"/>
    <property type="match status" value="1"/>
</dbReference>
<keyword evidence="5" id="KW-0998">Cell outer membrane</keyword>
<dbReference type="Pfam" id="PF14322">
    <property type="entry name" value="SusD-like_3"/>
    <property type="match status" value="1"/>
</dbReference>
<dbReference type="InterPro" id="IPR012944">
    <property type="entry name" value="SusD_RagB_dom"/>
</dbReference>
<evidence type="ECO:0000256" key="5">
    <source>
        <dbReference type="ARBA" id="ARBA00023237"/>
    </source>
</evidence>
<feature type="domain" description="SusD-like N-terminal" evidence="8">
    <location>
        <begin position="89"/>
        <end position="216"/>
    </location>
</feature>
<evidence type="ECO:0000256" key="1">
    <source>
        <dbReference type="ARBA" id="ARBA00004442"/>
    </source>
</evidence>
<evidence type="ECO:0000256" key="6">
    <source>
        <dbReference type="SAM" id="SignalP"/>
    </source>
</evidence>
<dbReference type="PROSITE" id="PS51257">
    <property type="entry name" value="PROKAR_LIPOPROTEIN"/>
    <property type="match status" value="1"/>
</dbReference>
<accession>A0A5M4ATT5</accession>
<evidence type="ECO:0000256" key="4">
    <source>
        <dbReference type="ARBA" id="ARBA00023136"/>
    </source>
</evidence>
<organism evidence="9 10">
    <name type="scientific">Prolixibacter bellariivorans</name>
    <dbReference type="NCBI Taxonomy" id="314319"/>
    <lineage>
        <taxon>Bacteria</taxon>
        <taxon>Pseudomonadati</taxon>
        <taxon>Bacteroidota</taxon>
        <taxon>Bacteroidia</taxon>
        <taxon>Marinilabiliales</taxon>
        <taxon>Prolixibacteraceae</taxon>
        <taxon>Prolixibacter</taxon>
    </lineage>
</organism>
<dbReference type="Gene3D" id="1.25.40.390">
    <property type="match status" value="1"/>
</dbReference>
<evidence type="ECO:0000259" key="8">
    <source>
        <dbReference type="Pfam" id="PF14322"/>
    </source>
</evidence>
<dbReference type="RefSeq" id="WP_027586146.1">
    <property type="nucleotide sequence ID" value="NZ_BLAX01000001.1"/>
</dbReference>
<evidence type="ECO:0000313" key="9">
    <source>
        <dbReference type="EMBL" id="GET31339.1"/>
    </source>
</evidence>
<feature type="domain" description="RagB/SusD" evidence="7">
    <location>
        <begin position="264"/>
        <end position="573"/>
    </location>
</feature>
<dbReference type="Proteomes" id="UP000391834">
    <property type="component" value="Unassembled WGS sequence"/>
</dbReference>
<reference evidence="9 10" key="1">
    <citation type="submission" date="2019-10" db="EMBL/GenBank/DDBJ databases">
        <title>Prolixibacter strains distinguished by the presence of nitrate reductase genes were adept at nitrate-dependent anaerobic corrosion of metallic iron and carbon steel.</title>
        <authorList>
            <person name="Iino T."/>
            <person name="Shono N."/>
            <person name="Ito K."/>
            <person name="Nakamura R."/>
            <person name="Sueoka K."/>
            <person name="Harayama S."/>
            <person name="Ohkuma M."/>
        </authorList>
    </citation>
    <scope>NUCLEOTIDE SEQUENCE [LARGE SCALE GENOMIC DNA]</scope>
    <source>
        <strain evidence="9 10">JCM 13498</strain>
    </source>
</reference>
<evidence type="ECO:0000256" key="2">
    <source>
        <dbReference type="ARBA" id="ARBA00006275"/>
    </source>
</evidence>
<dbReference type="OrthoDB" id="5694214at2"/>
<comment type="caution">
    <text evidence="9">The sequence shown here is derived from an EMBL/GenBank/DDBJ whole genome shotgun (WGS) entry which is preliminary data.</text>
</comment>
<evidence type="ECO:0000256" key="3">
    <source>
        <dbReference type="ARBA" id="ARBA00022729"/>
    </source>
</evidence>
<dbReference type="GO" id="GO:0009279">
    <property type="term" value="C:cell outer membrane"/>
    <property type="evidence" value="ECO:0007669"/>
    <property type="project" value="UniProtKB-SubCell"/>
</dbReference>
<dbReference type="AlphaFoldDB" id="A0A5M4ATT5"/>
<keyword evidence="10" id="KW-1185">Reference proteome</keyword>
<keyword evidence="3 6" id="KW-0732">Signal</keyword>
<dbReference type="InterPro" id="IPR033985">
    <property type="entry name" value="SusD-like_N"/>
</dbReference>
<sequence length="573" mass="64766">MKKSIFIYLSILLLFATSCSKFLNEDNKGGITNDKFYSKADGYKTLVTAAYSDLRSIYGTTPILDLAGTDLYQEAKAEDAVALAALTRYQSLDPSESHVEDFYTNCYKAIQAANAGLYYNNLPTDLSDAQRTQYDGELRFLRAFYHFILMEQFGGIVISDEYTNSPKINIPRSSLADSYAFVISEMEQALTEVSASASPGRVNKDVVNHYLAKVYLSRGWDLGSSDDFQKAKDYADAVISSKGDISIPYNKLWDEAGENNKDFIFTVQYSLNSIADVQKDGNTQSSLFASYGGSAGLGMKRSTETLIPAYQIHHSFQQNDERYAYDFMWYTYKPYFNYYNPDGTEQVMYYNPVIWDPNKTELTAADSAQYIQEVKTMTGRDLASGFLLFPIWKNDRQKYAEQAWGGTSGRVPGFKKFDCPENALNSTLEYSASVRDIVLARLAGTYFLKAEACIALNQIPEARDLVQKVIDRPGNKIDPNGTDLTNALDNATDQQSALEALFLEKGKEMLGEYDGRWPMLRRTKMLKYMLEKYNVDFEKNGITFQDKWYLRPIPENAITLNEGLTNDDQNPGY</sequence>
<comment type="subcellular location">
    <subcellularLocation>
        <location evidence="1">Cell outer membrane</location>
    </subcellularLocation>
</comment>
<evidence type="ECO:0000259" key="7">
    <source>
        <dbReference type="Pfam" id="PF07980"/>
    </source>
</evidence>
<feature type="chain" id="PRO_5024398932" evidence="6">
    <location>
        <begin position="24"/>
        <end position="573"/>
    </location>
</feature>
<comment type="similarity">
    <text evidence="2">Belongs to the SusD family.</text>
</comment>
<proteinExistence type="inferred from homology"/>
<gene>
    <name evidence="9" type="ORF">PbJCM13498_02020</name>
</gene>
<feature type="signal peptide" evidence="6">
    <location>
        <begin position="1"/>
        <end position="23"/>
    </location>
</feature>
<keyword evidence="4" id="KW-0472">Membrane</keyword>
<dbReference type="InterPro" id="IPR011990">
    <property type="entry name" value="TPR-like_helical_dom_sf"/>
</dbReference>
<name>A0A5M4ATT5_9BACT</name>
<dbReference type="Pfam" id="PF07980">
    <property type="entry name" value="SusD_RagB"/>
    <property type="match status" value="1"/>
</dbReference>
<evidence type="ECO:0000313" key="10">
    <source>
        <dbReference type="Proteomes" id="UP000391834"/>
    </source>
</evidence>
<protein>
    <submittedName>
        <fullName evidence="9">Starch-binding protein</fullName>
    </submittedName>
</protein>